<reference evidence="4 5" key="1">
    <citation type="submission" date="2014-04" db="EMBL/GenBank/DDBJ databases">
        <authorList>
            <consortium name="DOE Joint Genome Institute"/>
            <person name="Kuo A."/>
            <person name="Zuccaro A."/>
            <person name="Kohler A."/>
            <person name="Nagy L.G."/>
            <person name="Floudas D."/>
            <person name="Copeland A."/>
            <person name="Barry K.W."/>
            <person name="Cichocki N."/>
            <person name="Veneault-Fourrey C."/>
            <person name="LaButti K."/>
            <person name="Lindquist E.A."/>
            <person name="Lipzen A."/>
            <person name="Lundell T."/>
            <person name="Morin E."/>
            <person name="Murat C."/>
            <person name="Sun H."/>
            <person name="Tunlid A."/>
            <person name="Henrissat B."/>
            <person name="Grigoriev I.V."/>
            <person name="Hibbett D.S."/>
            <person name="Martin F."/>
            <person name="Nordberg H.P."/>
            <person name="Cantor M.N."/>
            <person name="Hua S.X."/>
        </authorList>
    </citation>
    <scope>NUCLEOTIDE SEQUENCE [LARGE SCALE GENOMIC DNA]</scope>
    <source>
        <strain evidence="4 5">MAFF 305830</strain>
    </source>
</reference>
<feature type="domain" description="NmrA-like" evidence="3">
    <location>
        <begin position="3"/>
        <end position="242"/>
    </location>
</feature>
<evidence type="ECO:0000313" key="5">
    <source>
        <dbReference type="Proteomes" id="UP000054097"/>
    </source>
</evidence>
<keyword evidence="2" id="KW-0521">NADP</keyword>
<dbReference type="PANTHER" id="PTHR42748:SF7">
    <property type="entry name" value="NMRA LIKE REDOX SENSOR 1-RELATED"/>
    <property type="match status" value="1"/>
</dbReference>
<dbReference type="EMBL" id="KN824278">
    <property type="protein sequence ID" value="KIM33379.1"/>
    <property type="molecule type" value="Genomic_DNA"/>
</dbReference>
<reference evidence="5" key="2">
    <citation type="submission" date="2015-01" db="EMBL/GenBank/DDBJ databases">
        <title>Evolutionary Origins and Diversification of the Mycorrhizal Mutualists.</title>
        <authorList>
            <consortium name="DOE Joint Genome Institute"/>
            <consortium name="Mycorrhizal Genomics Consortium"/>
            <person name="Kohler A."/>
            <person name="Kuo A."/>
            <person name="Nagy L.G."/>
            <person name="Floudas D."/>
            <person name="Copeland A."/>
            <person name="Barry K.W."/>
            <person name="Cichocki N."/>
            <person name="Veneault-Fourrey C."/>
            <person name="LaButti K."/>
            <person name="Lindquist E.A."/>
            <person name="Lipzen A."/>
            <person name="Lundell T."/>
            <person name="Morin E."/>
            <person name="Murat C."/>
            <person name="Riley R."/>
            <person name="Ohm R."/>
            <person name="Sun H."/>
            <person name="Tunlid A."/>
            <person name="Henrissat B."/>
            <person name="Grigoriev I.V."/>
            <person name="Hibbett D.S."/>
            <person name="Martin F."/>
        </authorList>
    </citation>
    <scope>NUCLEOTIDE SEQUENCE [LARGE SCALE GENOMIC DNA]</scope>
    <source>
        <strain evidence="5">MAFF 305830</strain>
    </source>
</reference>
<dbReference type="Gene3D" id="3.40.50.720">
    <property type="entry name" value="NAD(P)-binding Rossmann-like Domain"/>
    <property type="match status" value="1"/>
</dbReference>
<evidence type="ECO:0000259" key="3">
    <source>
        <dbReference type="Pfam" id="PF05368"/>
    </source>
</evidence>
<evidence type="ECO:0000313" key="4">
    <source>
        <dbReference type="EMBL" id="KIM33379.1"/>
    </source>
</evidence>
<dbReference type="PANTHER" id="PTHR42748">
    <property type="entry name" value="NITROGEN METABOLITE REPRESSION PROTEIN NMRA FAMILY MEMBER"/>
    <property type="match status" value="1"/>
</dbReference>
<dbReference type="Gene3D" id="3.90.25.10">
    <property type="entry name" value="UDP-galactose 4-epimerase, domain 1"/>
    <property type="match status" value="1"/>
</dbReference>
<dbReference type="HOGENOM" id="CLU_007383_8_2_1"/>
<dbReference type="Pfam" id="PF05368">
    <property type="entry name" value="NmrA"/>
    <property type="match status" value="1"/>
</dbReference>
<comment type="similarity">
    <text evidence="1">Belongs to the NmrA-type oxidoreductase family.</text>
</comment>
<proteinExistence type="inferred from homology"/>
<dbReference type="InterPro" id="IPR036291">
    <property type="entry name" value="NAD(P)-bd_dom_sf"/>
</dbReference>
<keyword evidence="5" id="KW-1185">Reference proteome</keyword>
<accession>A0A0C3BMP5</accession>
<dbReference type="CDD" id="cd05251">
    <property type="entry name" value="NmrA_like_SDR_a"/>
    <property type="match status" value="1"/>
</dbReference>
<sequence>MSKPVIVVFAATGKSGGGMIDAILADGSFQARAVTRNPDSESSKALAQKGVEVVKADLNQPATIEKAMEGAYGVFGVTDFWTAFMAEEQQGKDMVDAAKKKGIKHFVWCTLEHNEQWATPHFETKARVNDYLIASGVPRTSLYTSWFAENIKSEFFSIKRNASGKVVMDVAYKTDGKIPVISASDIGGWALVAFKNPTQWIGKDMKVATEWITPREIAKLVSEEIGEEVEVKEVDDAKWQKLRTKEYEEMWLNLQTFYTAGPDYRDVELSRKLLPNAKTVKDVIHSWGKSVVQ</sequence>
<dbReference type="OrthoDB" id="419598at2759"/>
<dbReference type="Proteomes" id="UP000054097">
    <property type="component" value="Unassembled WGS sequence"/>
</dbReference>
<dbReference type="STRING" id="933852.A0A0C3BMP5"/>
<dbReference type="AlphaFoldDB" id="A0A0C3BMP5"/>
<organism evidence="4 5">
    <name type="scientific">Serendipita vermifera MAFF 305830</name>
    <dbReference type="NCBI Taxonomy" id="933852"/>
    <lineage>
        <taxon>Eukaryota</taxon>
        <taxon>Fungi</taxon>
        <taxon>Dikarya</taxon>
        <taxon>Basidiomycota</taxon>
        <taxon>Agaricomycotina</taxon>
        <taxon>Agaricomycetes</taxon>
        <taxon>Sebacinales</taxon>
        <taxon>Serendipitaceae</taxon>
        <taxon>Serendipita</taxon>
    </lineage>
</organism>
<name>A0A0C3BMP5_SERVB</name>
<dbReference type="GO" id="GO:0005634">
    <property type="term" value="C:nucleus"/>
    <property type="evidence" value="ECO:0007669"/>
    <property type="project" value="TreeGrafter"/>
</dbReference>
<evidence type="ECO:0000256" key="1">
    <source>
        <dbReference type="ARBA" id="ARBA00006328"/>
    </source>
</evidence>
<gene>
    <name evidence="4" type="ORF">M408DRAFT_14143</name>
</gene>
<protein>
    <recommendedName>
        <fullName evidence="3">NmrA-like domain-containing protein</fullName>
    </recommendedName>
</protein>
<evidence type="ECO:0000256" key="2">
    <source>
        <dbReference type="ARBA" id="ARBA00022857"/>
    </source>
</evidence>
<dbReference type="InterPro" id="IPR051164">
    <property type="entry name" value="NmrA-like_oxidored"/>
</dbReference>
<dbReference type="SUPFAM" id="SSF51735">
    <property type="entry name" value="NAD(P)-binding Rossmann-fold domains"/>
    <property type="match status" value="1"/>
</dbReference>
<dbReference type="InterPro" id="IPR008030">
    <property type="entry name" value="NmrA-like"/>
</dbReference>